<dbReference type="InterPro" id="IPR003856">
    <property type="entry name" value="LPS_length_determ_N"/>
</dbReference>
<evidence type="ECO:0000259" key="14">
    <source>
        <dbReference type="Pfam" id="PF02706"/>
    </source>
</evidence>
<evidence type="ECO:0000256" key="4">
    <source>
        <dbReference type="ARBA" id="ARBA00020739"/>
    </source>
</evidence>
<gene>
    <name evidence="16" type="ORF">SAMN04488506_1214</name>
</gene>
<dbReference type="InterPro" id="IPR032807">
    <property type="entry name" value="GNVR"/>
</dbReference>
<keyword evidence="10" id="KW-0270">Exopolysaccharide synthesis</keyword>
<feature type="domain" description="Tyrosine-protein kinase G-rich" evidence="15">
    <location>
        <begin position="142"/>
        <end position="192"/>
    </location>
</feature>
<dbReference type="GO" id="GO:0000271">
    <property type="term" value="P:polysaccharide biosynthetic process"/>
    <property type="evidence" value="ECO:0007669"/>
    <property type="project" value="UniProtKB-KW"/>
</dbReference>
<dbReference type="Proteomes" id="UP000199136">
    <property type="component" value="Unassembled WGS sequence"/>
</dbReference>
<evidence type="ECO:0000256" key="12">
    <source>
        <dbReference type="SAM" id="MobiDB-lite"/>
    </source>
</evidence>
<feature type="transmembrane region" description="Helical" evidence="13">
    <location>
        <begin position="21"/>
        <end position="40"/>
    </location>
</feature>
<evidence type="ECO:0000256" key="13">
    <source>
        <dbReference type="SAM" id="Phobius"/>
    </source>
</evidence>
<evidence type="ECO:0000256" key="2">
    <source>
        <dbReference type="ARBA" id="ARBA00005132"/>
    </source>
</evidence>
<comment type="pathway">
    <text evidence="2">Capsule biogenesis; capsule polysaccharide biosynthesis.</text>
</comment>
<feature type="transmembrane region" description="Helical" evidence="13">
    <location>
        <begin position="175"/>
        <end position="196"/>
    </location>
</feature>
<dbReference type="PANTHER" id="PTHR32309">
    <property type="entry name" value="TYROSINE-PROTEIN KINASE"/>
    <property type="match status" value="1"/>
</dbReference>
<comment type="similarity">
    <text evidence="3">Belongs to the CpsC/CapA family.</text>
</comment>
<comment type="subcellular location">
    <subcellularLocation>
        <location evidence="1">Cell membrane</location>
        <topology evidence="1">Multi-pass membrane protein</topology>
    </subcellularLocation>
</comment>
<evidence type="ECO:0000313" key="17">
    <source>
        <dbReference type="Proteomes" id="UP000199136"/>
    </source>
</evidence>
<evidence type="ECO:0000256" key="7">
    <source>
        <dbReference type="ARBA" id="ARBA00022903"/>
    </source>
</evidence>
<evidence type="ECO:0000256" key="8">
    <source>
        <dbReference type="ARBA" id="ARBA00022989"/>
    </source>
</evidence>
<dbReference type="RefSeq" id="WP_092480267.1">
    <property type="nucleotide sequence ID" value="NZ_FOXW01000004.1"/>
</dbReference>
<dbReference type="STRING" id="82801.SAMN04488506_1214"/>
<evidence type="ECO:0000256" key="3">
    <source>
        <dbReference type="ARBA" id="ARBA00006683"/>
    </source>
</evidence>
<evidence type="ECO:0000313" key="16">
    <source>
        <dbReference type="EMBL" id="SFQ27436.1"/>
    </source>
</evidence>
<keyword evidence="5" id="KW-1003">Cell membrane</keyword>
<proteinExistence type="inferred from homology"/>
<evidence type="ECO:0000256" key="6">
    <source>
        <dbReference type="ARBA" id="ARBA00022692"/>
    </source>
</evidence>
<feature type="domain" description="Polysaccharide chain length determinant N-terminal" evidence="14">
    <location>
        <begin position="3"/>
        <end position="94"/>
    </location>
</feature>
<name>A0A1I5X6I6_9LACT</name>
<organism evidence="16 17">
    <name type="scientific">Desemzia incerta</name>
    <dbReference type="NCBI Taxonomy" id="82801"/>
    <lineage>
        <taxon>Bacteria</taxon>
        <taxon>Bacillati</taxon>
        <taxon>Bacillota</taxon>
        <taxon>Bacilli</taxon>
        <taxon>Lactobacillales</taxon>
        <taxon>Carnobacteriaceae</taxon>
        <taxon>Desemzia</taxon>
    </lineage>
</organism>
<evidence type="ECO:0000256" key="5">
    <source>
        <dbReference type="ARBA" id="ARBA00022475"/>
    </source>
</evidence>
<evidence type="ECO:0000259" key="15">
    <source>
        <dbReference type="Pfam" id="PF13807"/>
    </source>
</evidence>
<dbReference type="Pfam" id="PF13807">
    <property type="entry name" value="GNVR"/>
    <property type="match status" value="1"/>
</dbReference>
<comment type="function">
    <text evidence="11">Required for CpsD phosphorylation. Involved in the regulation of capsular polysaccharide biosynthesis. May be part of a complex that directs the coordinated polymerization and export to the cell surface of the capsular polysaccharide.</text>
</comment>
<reference evidence="16 17" key="1">
    <citation type="submission" date="2016-10" db="EMBL/GenBank/DDBJ databases">
        <authorList>
            <person name="de Groot N.N."/>
        </authorList>
    </citation>
    <scope>NUCLEOTIDE SEQUENCE [LARGE SCALE GENOMIC DNA]</scope>
    <source>
        <strain evidence="16 17">DSM 20581</strain>
    </source>
</reference>
<evidence type="ECO:0000256" key="1">
    <source>
        <dbReference type="ARBA" id="ARBA00004651"/>
    </source>
</evidence>
<dbReference type="EMBL" id="FOXW01000004">
    <property type="protein sequence ID" value="SFQ27436.1"/>
    <property type="molecule type" value="Genomic_DNA"/>
</dbReference>
<feature type="region of interest" description="Disordered" evidence="12">
    <location>
        <begin position="223"/>
        <end position="246"/>
    </location>
</feature>
<dbReference type="PANTHER" id="PTHR32309:SF13">
    <property type="entry name" value="FERRIC ENTEROBACTIN TRANSPORT PROTEIN FEPE"/>
    <property type="match status" value="1"/>
</dbReference>
<keyword evidence="6 13" id="KW-0812">Transmembrane</keyword>
<keyword evidence="9 13" id="KW-0472">Membrane</keyword>
<keyword evidence="17" id="KW-1185">Reference proteome</keyword>
<protein>
    <recommendedName>
        <fullName evidence="4">Capsular polysaccharide biosynthesis protein CpsC</fullName>
    </recommendedName>
</protein>
<dbReference type="GO" id="GO:0005886">
    <property type="term" value="C:plasma membrane"/>
    <property type="evidence" value="ECO:0007669"/>
    <property type="project" value="UniProtKB-SubCell"/>
</dbReference>
<keyword evidence="8 13" id="KW-1133">Transmembrane helix</keyword>
<dbReference type="Pfam" id="PF02706">
    <property type="entry name" value="Wzz"/>
    <property type="match status" value="1"/>
</dbReference>
<evidence type="ECO:0000256" key="11">
    <source>
        <dbReference type="ARBA" id="ARBA00045736"/>
    </source>
</evidence>
<dbReference type="InterPro" id="IPR050445">
    <property type="entry name" value="Bact_polysacc_biosynth/exp"/>
</dbReference>
<keyword evidence="7" id="KW-0972">Capsule biogenesis/degradation</keyword>
<dbReference type="GO" id="GO:0004713">
    <property type="term" value="F:protein tyrosine kinase activity"/>
    <property type="evidence" value="ECO:0007669"/>
    <property type="project" value="TreeGrafter"/>
</dbReference>
<evidence type="ECO:0000256" key="10">
    <source>
        <dbReference type="ARBA" id="ARBA00023169"/>
    </source>
</evidence>
<dbReference type="AlphaFoldDB" id="A0A1I5X6I6"/>
<sequence length="246" mass="27098">MEEEISLVELFDVIKKRMSMIVSLGLIGLIIASVFTFFIVTPQYSATTQILVNRTTESAEGIQLNDINTNVQMINTYKDIIKGPVILDEVSQNLKTNLTTGELAEKIQIITQDNSQVFSLTVTDESPYDAAEIANSVASTFQNEIGNIMNVDNVTIISEAIANTSPVSPNTPLNLVIGLLLGSMVGVGLAFVFEFLDKTVKDEKFISEQLGWTNLGKVSEMSEDELKSEQQIPQRNTETRSARSRV</sequence>
<evidence type="ECO:0000256" key="9">
    <source>
        <dbReference type="ARBA" id="ARBA00023136"/>
    </source>
</evidence>
<dbReference type="OrthoDB" id="2360475at2"/>
<feature type="compositionally biased region" description="Basic and acidic residues" evidence="12">
    <location>
        <begin position="237"/>
        <end position="246"/>
    </location>
</feature>
<accession>A0A1I5X6I6</accession>